<keyword evidence="3" id="KW-1185">Reference proteome</keyword>
<gene>
    <name evidence="2" type="ORF">Bathy08g02510</name>
</gene>
<dbReference type="AlphaFoldDB" id="K8F7S6"/>
<feature type="compositionally biased region" description="Basic and acidic residues" evidence="1">
    <location>
        <begin position="201"/>
        <end position="214"/>
    </location>
</feature>
<evidence type="ECO:0000256" key="1">
    <source>
        <dbReference type="SAM" id="MobiDB-lite"/>
    </source>
</evidence>
<dbReference type="EMBL" id="FO082271">
    <property type="protein sequence ID" value="CCO17653.1"/>
    <property type="molecule type" value="Genomic_DNA"/>
</dbReference>
<dbReference type="OrthoDB" id="10532771at2759"/>
<organism evidence="2 3">
    <name type="scientific">Bathycoccus prasinos</name>
    <dbReference type="NCBI Taxonomy" id="41875"/>
    <lineage>
        <taxon>Eukaryota</taxon>
        <taxon>Viridiplantae</taxon>
        <taxon>Chlorophyta</taxon>
        <taxon>Mamiellophyceae</taxon>
        <taxon>Mamiellales</taxon>
        <taxon>Bathycoccaceae</taxon>
        <taxon>Bathycoccus</taxon>
    </lineage>
</organism>
<feature type="region of interest" description="Disordered" evidence="1">
    <location>
        <begin position="194"/>
        <end position="218"/>
    </location>
</feature>
<accession>K8F7S6</accession>
<reference evidence="2 3" key="1">
    <citation type="submission" date="2011-10" db="EMBL/GenBank/DDBJ databases">
        <authorList>
            <person name="Genoscope - CEA"/>
        </authorList>
    </citation>
    <scope>NUCLEOTIDE SEQUENCE [LARGE SCALE GENOMIC DNA]</scope>
    <source>
        <strain evidence="2 3">RCC 1105</strain>
    </source>
</reference>
<dbReference type="RefSeq" id="XP_007511532.1">
    <property type="nucleotide sequence ID" value="XM_007511470.1"/>
</dbReference>
<feature type="compositionally biased region" description="Low complexity" evidence="1">
    <location>
        <begin position="1"/>
        <end position="13"/>
    </location>
</feature>
<dbReference type="KEGG" id="bpg:Bathy08g02510"/>
<sequence length="401" mass="45578">MSAAASSRSTAGSIDLARRRRRDDENTNNNNNNRNKRRNISNQRVKVGAIGEVIRFRNFETSWNSNEKTLAFERKDERFRDVQFRENQFRLLEPLLVPLVGEEEGFAELILTCPEVLGMDARQLGWTLVLLSAGDEGDSLVDIAKTTPERLVLSEEDIARMKRERNKMYTEQKKRAVLKAREAVAKLSQTMMQNVASGKSENNDTARMSRDGRTEGGNAKYAVQGTLKGTSTREGDIIARFWNLWGGSNRCRQILTKSARDSIYRTPGRLEAKLLALDRVFPFLDVPLFMHKEPRLFEVDTNELIMRVAKCRDVFRSGSVAHVVTLAPGILLEDLEEVKEALCSFKRNNNLRSEHEVYEESCTLFMALQTKMNKARPNDPEILYAESLKAHVIEGNMGCSI</sequence>
<dbReference type="Proteomes" id="UP000198341">
    <property type="component" value="Chromosome 8"/>
</dbReference>
<evidence type="ECO:0000313" key="3">
    <source>
        <dbReference type="Proteomes" id="UP000198341"/>
    </source>
</evidence>
<proteinExistence type="predicted"/>
<evidence type="ECO:0000313" key="2">
    <source>
        <dbReference type="EMBL" id="CCO17653.1"/>
    </source>
</evidence>
<feature type="region of interest" description="Disordered" evidence="1">
    <location>
        <begin position="1"/>
        <end position="41"/>
    </location>
</feature>
<dbReference type="GeneID" id="19014230"/>
<protein>
    <submittedName>
        <fullName evidence="2">Uncharacterized protein</fullName>
    </submittedName>
</protein>
<name>K8F7S6_9CHLO</name>